<dbReference type="InterPro" id="IPR004358">
    <property type="entry name" value="Sig_transdc_His_kin-like_C"/>
</dbReference>
<dbReference type="InterPro" id="IPR050428">
    <property type="entry name" value="TCS_sensor_his_kinase"/>
</dbReference>
<dbReference type="EMBL" id="OCNE01000005">
    <property type="protein sequence ID" value="SOD62208.1"/>
    <property type="molecule type" value="Genomic_DNA"/>
</dbReference>
<dbReference type="Gene3D" id="6.10.340.10">
    <property type="match status" value="1"/>
</dbReference>
<gene>
    <name evidence="14" type="ORF">SAMN06297387_10523</name>
</gene>
<organism evidence="14 15">
    <name type="scientific">Streptomyces zhaozhouensis</name>
    <dbReference type="NCBI Taxonomy" id="1300267"/>
    <lineage>
        <taxon>Bacteria</taxon>
        <taxon>Bacillati</taxon>
        <taxon>Actinomycetota</taxon>
        <taxon>Actinomycetes</taxon>
        <taxon>Kitasatosporales</taxon>
        <taxon>Streptomycetaceae</taxon>
        <taxon>Streptomyces</taxon>
    </lineage>
</organism>
<dbReference type="Gene3D" id="1.10.287.130">
    <property type="match status" value="1"/>
</dbReference>
<evidence type="ECO:0000256" key="5">
    <source>
        <dbReference type="ARBA" id="ARBA00022679"/>
    </source>
</evidence>
<evidence type="ECO:0000313" key="14">
    <source>
        <dbReference type="EMBL" id="SOD62208.1"/>
    </source>
</evidence>
<accession>A0A286DU68</accession>
<keyword evidence="8 11" id="KW-1133">Transmembrane helix</keyword>
<evidence type="ECO:0000256" key="9">
    <source>
        <dbReference type="ARBA" id="ARBA00023012"/>
    </source>
</evidence>
<keyword evidence="5" id="KW-0808">Transferase</keyword>
<dbReference type="SUPFAM" id="SSF47384">
    <property type="entry name" value="Homodimeric domain of signal transducing histidine kinase"/>
    <property type="match status" value="1"/>
</dbReference>
<dbReference type="SUPFAM" id="SSF158472">
    <property type="entry name" value="HAMP domain-like"/>
    <property type="match status" value="1"/>
</dbReference>
<evidence type="ECO:0000313" key="15">
    <source>
        <dbReference type="Proteomes" id="UP000219072"/>
    </source>
</evidence>
<keyword evidence="6 11" id="KW-0812">Transmembrane</keyword>
<dbReference type="SMART" id="SM00387">
    <property type="entry name" value="HATPase_c"/>
    <property type="match status" value="1"/>
</dbReference>
<dbReference type="GO" id="GO:0005886">
    <property type="term" value="C:plasma membrane"/>
    <property type="evidence" value="ECO:0007669"/>
    <property type="project" value="UniProtKB-SubCell"/>
</dbReference>
<dbReference type="Pfam" id="PF02518">
    <property type="entry name" value="HATPase_c"/>
    <property type="match status" value="1"/>
</dbReference>
<dbReference type="Pfam" id="PF00672">
    <property type="entry name" value="HAMP"/>
    <property type="match status" value="1"/>
</dbReference>
<dbReference type="OrthoDB" id="9786919at2"/>
<evidence type="ECO:0000256" key="7">
    <source>
        <dbReference type="ARBA" id="ARBA00022777"/>
    </source>
</evidence>
<dbReference type="Pfam" id="PF00512">
    <property type="entry name" value="HisKA"/>
    <property type="match status" value="1"/>
</dbReference>
<dbReference type="InterPro" id="IPR036097">
    <property type="entry name" value="HisK_dim/P_sf"/>
</dbReference>
<sequence>MSRAAPGGALRRLPPRGLGARIVAAFLLVAVLSALTTAAVTFRQARAAILERAQDSAVTDLRARVEALAPDLPAAPAETDLRALALQLDQGAGARQWRTAVTHEDGAPVTGDGTPPVLPEALRERAPAATTALTQRFRHDGEMWLAVALPVGSAADGDRTTGVVVHASFSLAEQEADIATLVPAARAGAVPAVLLAAVAALFAARRVLRPVRRLRAAAERMADGELDTRIEVTGEDELADLGRTFNTMAGALQSDAETLRAMEARASRFAADVSHELRTPLAAMTAVTEVLDEDAASDELSPETAEALSLVADETRKLARMVEDLMEISRFDAGAARLDADACDVGELVARTLAARHWHHLVRVDVPDATTARLDARRFDVVLANLVGNALRHGGPRPAVEVRARADAERLTVTVTDEGPGVAPETLPHVFDRFAKGDAARTRSEGSGLGLSIAAENARLHGGTLNAANRPDGGAAFTLTLPRAPAGDAPRRRPER</sequence>
<evidence type="ECO:0000259" key="12">
    <source>
        <dbReference type="PROSITE" id="PS50109"/>
    </source>
</evidence>
<keyword evidence="15" id="KW-1185">Reference proteome</keyword>
<comment type="subcellular location">
    <subcellularLocation>
        <location evidence="2">Cell membrane</location>
    </subcellularLocation>
</comment>
<dbReference type="PRINTS" id="PR00344">
    <property type="entry name" value="BCTRLSENSOR"/>
</dbReference>
<dbReference type="RefSeq" id="WP_097230699.1">
    <property type="nucleotide sequence ID" value="NZ_OCNE01000005.1"/>
</dbReference>
<dbReference type="Gene3D" id="3.30.565.10">
    <property type="entry name" value="Histidine kinase-like ATPase, C-terminal domain"/>
    <property type="match status" value="1"/>
</dbReference>
<dbReference type="PROSITE" id="PS50109">
    <property type="entry name" value="HIS_KIN"/>
    <property type="match status" value="1"/>
</dbReference>
<evidence type="ECO:0000256" key="10">
    <source>
        <dbReference type="ARBA" id="ARBA00023136"/>
    </source>
</evidence>
<dbReference type="SUPFAM" id="SSF55874">
    <property type="entry name" value="ATPase domain of HSP90 chaperone/DNA topoisomerase II/histidine kinase"/>
    <property type="match status" value="1"/>
</dbReference>
<dbReference type="AlphaFoldDB" id="A0A286DU68"/>
<evidence type="ECO:0000256" key="11">
    <source>
        <dbReference type="SAM" id="Phobius"/>
    </source>
</evidence>
<dbReference type="FunFam" id="1.10.287.130:FF:000010">
    <property type="entry name" value="Two-component sensor histidine kinase"/>
    <property type="match status" value="1"/>
</dbReference>
<dbReference type="SMART" id="SM00304">
    <property type="entry name" value="HAMP"/>
    <property type="match status" value="1"/>
</dbReference>
<dbReference type="InterPro" id="IPR003661">
    <property type="entry name" value="HisK_dim/P_dom"/>
</dbReference>
<name>A0A286DU68_9ACTN</name>
<evidence type="ECO:0000259" key="13">
    <source>
        <dbReference type="PROSITE" id="PS50885"/>
    </source>
</evidence>
<evidence type="ECO:0000256" key="8">
    <source>
        <dbReference type="ARBA" id="ARBA00022989"/>
    </source>
</evidence>
<dbReference type="CDD" id="cd00075">
    <property type="entry name" value="HATPase"/>
    <property type="match status" value="1"/>
</dbReference>
<evidence type="ECO:0000256" key="6">
    <source>
        <dbReference type="ARBA" id="ARBA00022692"/>
    </source>
</evidence>
<comment type="catalytic activity">
    <reaction evidence="1">
        <text>ATP + protein L-histidine = ADP + protein N-phospho-L-histidine.</text>
        <dbReference type="EC" id="2.7.13.3"/>
    </reaction>
</comment>
<dbReference type="PROSITE" id="PS50885">
    <property type="entry name" value="HAMP"/>
    <property type="match status" value="1"/>
</dbReference>
<dbReference type="GO" id="GO:0000155">
    <property type="term" value="F:phosphorelay sensor kinase activity"/>
    <property type="evidence" value="ECO:0007669"/>
    <property type="project" value="InterPro"/>
</dbReference>
<keyword evidence="9" id="KW-0902">Two-component regulatory system</keyword>
<feature type="domain" description="HAMP" evidence="13">
    <location>
        <begin position="205"/>
        <end position="257"/>
    </location>
</feature>
<dbReference type="PANTHER" id="PTHR45436">
    <property type="entry name" value="SENSOR HISTIDINE KINASE YKOH"/>
    <property type="match status" value="1"/>
</dbReference>
<keyword evidence="10 11" id="KW-0472">Membrane</keyword>
<evidence type="ECO:0000256" key="4">
    <source>
        <dbReference type="ARBA" id="ARBA00022553"/>
    </source>
</evidence>
<dbReference type="Proteomes" id="UP000219072">
    <property type="component" value="Unassembled WGS sequence"/>
</dbReference>
<evidence type="ECO:0000256" key="2">
    <source>
        <dbReference type="ARBA" id="ARBA00004236"/>
    </source>
</evidence>
<dbReference type="InterPro" id="IPR005467">
    <property type="entry name" value="His_kinase_dom"/>
</dbReference>
<feature type="transmembrane region" description="Helical" evidence="11">
    <location>
        <begin position="184"/>
        <end position="204"/>
    </location>
</feature>
<reference evidence="14 15" key="1">
    <citation type="submission" date="2017-09" db="EMBL/GenBank/DDBJ databases">
        <authorList>
            <person name="Ehlers B."/>
            <person name="Leendertz F.H."/>
        </authorList>
    </citation>
    <scope>NUCLEOTIDE SEQUENCE [LARGE SCALE GENOMIC DNA]</scope>
    <source>
        <strain evidence="14 15">CGMCC 4.7095</strain>
    </source>
</reference>
<protein>
    <recommendedName>
        <fullName evidence="3">histidine kinase</fullName>
        <ecNumber evidence="3">2.7.13.3</ecNumber>
    </recommendedName>
</protein>
<dbReference type="InterPro" id="IPR003594">
    <property type="entry name" value="HATPase_dom"/>
</dbReference>
<dbReference type="InterPro" id="IPR036890">
    <property type="entry name" value="HATPase_C_sf"/>
</dbReference>
<dbReference type="InterPro" id="IPR003660">
    <property type="entry name" value="HAMP_dom"/>
</dbReference>
<evidence type="ECO:0000256" key="3">
    <source>
        <dbReference type="ARBA" id="ARBA00012438"/>
    </source>
</evidence>
<dbReference type="PANTHER" id="PTHR45436:SF5">
    <property type="entry name" value="SENSOR HISTIDINE KINASE TRCS"/>
    <property type="match status" value="1"/>
</dbReference>
<keyword evidence="7 14" id="KW-0418">Kinase</keyword>
<keyword evidence="4" id="KW-0597">Phosphoprotein</keyword>
<dbReference type="EC" id="2.7.13.3" evidence="3"/>
<feature type="domain" description="Histidine kinase" evidence="12">
    <location>
        <begin position="272"/>
        <end position="485"/>
    </location>
</feature>
<proteinExistence type="predicted"/>
<dbReference type="CDD" id="cd00082">
    <property type="entry name" value="HisKA"/>
    <property type="match status" value="1"/>
</dbReference>
<evidence type="ECO:0000256" key="1">
    <source>
        <dbReference type="ARBA" id="ARBA00000085"/>
    </source>
</evidence>
<dbReference type="SMART" id="SM00388">
    <property type="entry name" value="HisKA"/>
    <property type="match status" value="1"/>
</dbReference>
<dbReference type="CDD" id="cd06225">
    <property type="entry name" value="HAMP"/>
    <property type="match status" value="1"/>
</dbReference>